<evidence type="ECO:0000256" key="3">
    <source>
        <dbReference type="SAM" id="SignalP"/>
    </source>
</evidence>
<dbReference type="CDD" id="cd01143">
    <property type="entry name" value="YvrC"/>
    <property type="match status" value="1"/>
</dbReference>
<dbReference type="PATRIC" id="fig|1196324.3.peg.460"/>
<accession>I8AM71</accession>
<name>I8AM71_9BACL</name>
<dbReference type="GO" id="GO:0071281">
    <property type="term" value="P:cellular response to iron ion"/>
    <property type="evidence" value="ECO:0007669"/>
    <property type="project" value="TreeGrafter"/>
</dbReference>
<protein>
    <submittedName>
        <fullName evidence="5">Putative ABC transporter substrate-binding lipoprotein yvrC</fullName>
    </submittedName>
</protein>
<feature type="signal peptide" evidence="3">
    <location>
        <begin position="1"/>
        <end position="18"/>
    </location>
</feature>
<keyword evidence="2 3" id="KW-0732">Signal</keyword>
<dbReference type="Pfam" id="PF01497">
    <property type="entry name" value="Peripla_BP_2"/>
    <property type="match status" value="1"/>
</dbReference>
<dbReference type="Gene3D" id="3.40.50.1980">
    <property type="entry name" value="Nitrogenase molybdenum iron protein domain"/>
    <property type="match status" value="2"/>
</dbReference>
<dbReference type="RefSeq" id="WP_007200559.1">
    <property type="nucleotide sequence ID" value="NZ_AKKV01000019.1"/>
</dbReference>
<dbReference type="InterPro" id="IPR054828">
    <property type="entry name" value="Vit_B12_bind_prot"/>
</dbReference>
<keyword evidence="5" id="KW-0449">Lipoprotein</keyword>
<gene>
    <name evidence="5" type="ORF">A374_02299</name>
</gene>
<evidence type="ECO:0000256" key="2">
    <source>
        <dbReference type="ARBA" id="ARBA00022729"/>
    </source>
</evidence>
<dbReference type="PANTHER" id="PTHR30535:SF34">
    <property type="entry name" value="MOLYBDATE-BINDING PROTEIN MOLA"/>
    <property type="match status" value="1"/>
</dbReference>
<dbReference type="eggNOG" id="COG0614">
    <property type="taxonomic scope" value="Bacteria"/>
</dbReference>
<proteinExistence type="inferred from homology"/>
<evidence type="ECO:0000256" key="1">
    <source>
        <dbReference type="ARBA" id="ARBA00008814"/>
    </source>
</evidence>
<dbReference type="InterPro" id="IPR050902">
    <property type="entry name" value="ABC_Transporter_SBP"/>
</dbReference>
<organism evidence="5 6">
    <name type="scientific">Fictibacillus macauensis ZFHKF-1</name>
    <dbReference type="NCBI Taxonomy" id="1196324"/>
    <lineage>
        <taxon>Bacteria</taxon>
        <taxon>Bacillati</taxon>
        <taxon>Bacillota</taxon>
        <taxon>Bacilli</taxon>
        <taxon>Bacillales</taxon>
        <taxon>Fictibacillaceae</taxon>
        <taxon>Fictibacillus</taxon>
    </lineage>
</organism>
<evidence type="ECO:0000313" key="6">
    <source>
        <dbReference type="Proteomes" id="UP000004080"/>
    </source>
</evidence>
<comment type="similarity">
    <text evidence="1">Belongs to the bacterial solute-binding protein 8 family.</text>
</comment>
<dbReference type="PROSITE" id="PS50983">
    <property type="entry name" value="FE_B12_PBP"/>
    <property type="match status" value="1"/>
</dbReference>
<dbReference type="PANTHER" id="PTHR30535">
    <property type="entry name" value="VITAMIN B12-BINDING PROTEIN"/>
    <property type="match status" value="1"/>
</dbReference>
<feature type="domain" description="Fe/B12 periplasmic-binding" evidence="4">
    <location>
        <begin position="62"/>
        <end position="316"/>
    </location>
</feature>
<dbReference type="STRING" id="1196324.A374_02299"/>
<evidence type="ECO:0000313" key="5">
    <source>
        <dbReference type="EMBL" id="EIT87047.1"/>
    </source>
</evidence>
<dbReference type="Proteomes" id="UP000004080">
    <property type="component" value="Unassembled WGS sequence"/>
</dbReference>
<dbReference type="NCBIfam" id="NF038402">
    <property type="entry name" value="TroA_like"/>
    <property type="match status" value="1"/>
</dbReference>
<comment type="caution">
    <text evidence="5">The sequence shown here is derived from an EMBL/GenBank/DDBJ whole genome shotgun (WGS) entry which is preliminary data.</text>
</comment>
<dbReference type="SUPFAM" id="SSF53807">
    <property type="entry name" value="Helical backbone' metal receptor"/>
    <property type="match status" value="1"/>
</dbReference>
<dbReference type="InterPro" id="IPR002491">
    <property type="entry name" value="ABC_transptr_periplasmic_BD"/>
</dbReference>
<feature type="chain" id="PRO_5039228946" evidence="3">
    <location>
        <begin position="19"/>
        <end position="319"/>
    </location>
</feature>
<dbReference type="FunFam" id="3.40.50.1980:FF:000035">
    <property type="entry name" value="Iron ABC transporter substrate-binding protein"/>
    <property type="match status" value="1"/>
</dbReference>
<keyword evidence="6" id="KW-1185">Reference proteome</keyword>
<evidence type="ECO:0000259" key="4">
    <source>
        <dbReference type="PROSITE" id="PS50983"/>
    </source>
</evidence>
<dbReference type="PROSITE" id="PS51257">
    <property type="entry name" value="PROKAR_LIPOPROTEIN"/>
    <property type="match status" value="1"/>
</dbReference>
<sequence>MKRSLQAIAMLVIVMMIAAGCSGGKSSSDGNNKETASKNEAFPVTIKDAVGHSVKLDKKPTKIVSLIPSNTEIAFALGLDKEIVGVTDNDTYPKEALKKPKVGGMKFNVEKIIGMKPDVVLAHASAAHNSADGLKQLEDAGVKVIVINDAKSFDDTYKTIDMIAKATGTEKKGQEIVDDMKKKLASIEEQAKQVKKEKKVWVEISPSPEIYTAGQGTFIDDMLKSIHAKNAAGALKGWPKVSEEQPVKYNPDAIITTYGSSDQDVWKQISGRKAWSNVQAVKAKDIHNLNNDLLSRPGPRLAQGVEELAKAIYPDVFKK</sequence>
<dbReference type="AlphaFoldDB" id="I8AM71"/>
<reference evidence="5 6" key="1">
    <citation type="journal article" date="2012" name="J. Bacteriol.">
        <title>Genome of Bacillus macauensis ZFHKF-1, a Long-Chain-Forming Bacterium.</title>
        <authorList>
            <person name="Cai L."/>
            <person name="Zhang T."/>
        </authorList>
    </citation>
    <scope>NUCLEOTIDE SEQUENCE [LARGE SCALE GENOMIC DNA]</scope>
    <source>
        <strain evidence="5 6">ZFHKF-1</strain>
    </source>
</reference>
<dbReference type="EMBL" id="AKKV01000019">
    <property type="protein sequence ID" value="EIT87047.1"/>
    <property type="molecule type" value="Genomic_DNA"/>
</dbReference>